<keyword evidence="2" id="KW-1185">Reference proteome</keyword>
<dbReference type="SUPFAM" id="SSF56801">
    <property type="entry name" value="Acetyl-CoA synthetase-like"/>
    <property type="match status" value="1"/>
</dbReference>
<accession>A0A0G3GMZ4</accession>
<evidence type="ECO:0000313" key="1">
    <source>
        <dbReference type="EMBL" id="AKK02519.1"/>
    </source>
</evidence>
<sequence>MELLRHLLNEDPSRPRLTFYNESTGSRLDFSATTLDNWAAKVANMLEQEFDLQAGADIGVSLPTSWQSVAIILGALAARMNIHVDSTAVDILFCGVDAIAEDAPADTVVVTDDPFGRGVAELGLELPAGSVDFGPTVRFYGDQYIGDSPALPEVIPPAETAARVLSTSISTWPKLVSSVLSPLAAGGSAVVVVGMSDVNRLSHIADVEKVDVIL</sequence>
<dbReference type="AlphaFoldDB" id="A0A0G3GMZ4"/>
<protein>
    <submittedName>
        <fullName evidence="1">Putative TIGR03089 family protein</fullName>
    </submittedName>
</protein>
<name>A0A0G3GMZ4_9CORY</name>
<dbReference type="Proteomes" id="UP000035368">
    <property type="component" value="Chromosome"/>
</dbReference>
<dbReference type="RefSeq" id="WP_047239709.1">
    <property type="nucleotide sequence ID" value="NZ_CP011541.1"/>
</dbReference>
<dbReference type="NCBIfam" id="TIGR03089">
    <property type="entry name" value="TIGR03089 family protein"/>
    <property type="match status" value="1"/>
</dbReference>
<reference evidence="1 2" key="1">
    <citation type="submission" date="2015-05" db="EMBL/GenBank/DDBJ databases">
        <title>Complete genome sequence of Corynebacterium epidermidicanis DSM 45586, isolated from the skin of a dog suffering from pruritus.</title>
        <authorList>
            <person name="Ruckert C."/>
            <person name="Albersmeier A."/>
            <person name="Winkler A."/>
            <person name="Tauch A."/>
        </authorList>
    </citation>
    <scope>NUCLEOTIDE SEQUENCE [LARGE SCALE GENOMIC DNA]</scope>
    <source>
        <strain evidence="1 2">DSM 45586</strain>
    </source>
</reference>
<dbReference type="KEGG" id="cei:CEPID_03195"/>
<dbReference type="Gene3D" id="3.40.50.12780">
    <property type="entry name" value="N-terminal domain of ligase-like"/>
    <property type="match status" value="1"/>
</dbReference>
<dbReference type="STRING" id="1050174.CEPID_03195"/>
<evidence type="ECO:0000313" key="2">
    <source>
        <dbReference type="Proteomes" id="UP000035368"/>
    </source>
</evidence>
<proteinExistence type="predicted"/>
<dbReference type="InterPro" id="IPR017523">
    <property type="entry name" value="Rv3268"/>
</dbReference>
<dbReference type="InterPro" id="IPR042099">
    <property type="entry name" value="ANL_N_sf"/>
</dbReference>
<gene>
    <name evidence="1" type="ORF">CEPID_03195</name>
</gene>
<dbReference type="PATRIC" id="fig|1050174.4.peg.650"/>
<dbReference type="OrthoDB" id="3396763at2"/>
<organism evidence="1 2">
    <name type="scientific">Corynebacterium epidermidicanis</name>
    <dbReference type="NCBI Taxonomy" id="1050174"/>
    <lineage>
        <taxon>Bacteria</taxon>
        <taxon>Bacillati</taxon>
        <taxon>Actinomycetota</taxon>
        <taxon>Actinomycetes</taxon>
        <taxon>Mycobacteriales</taxon>
        <taxon>Corynebacteriaceae</taxon>
        <taxon>Corynebacterium</taxon>
    </lineage>
</organism>
<dbReference type="EMBL" id="CP011541">
    <property type="protein sequence ID" value="AKK02519.1"/>
    <property type="molecule type" value="Genomic_DNA"/>
</dbReference>